<dbReference type="Pfam" id="PF25597">
    <property type="entry name" value="SH3_retrovirus"/>
    <property type="match status" value="1"/>
</dbReference>
<dbReference type="InterPro" id="IPR054722">
    <property type="entry name" value="PolX-like_BBD"/>
</dbReference>
<sequence length="530" mass="59399">MGLNETYSQSRNQIMMMSLTPTINKAYSMIIAEESRRPMTNFAQTSAVNEEIAIFCGKGTPQVSTSYKTNKNNLFCDYCNYKGHTRDTCYKLHGYPSNFKPKRKTKLNNVSQYTRAQTSIGSSNGGFEAIANCAGHSQQSSFTSTSQGGQGVIAGVPQFTADQYNQILYLLGESSITSISQVDQPSNVMSASMISPSIVTKVEIRWIVDISASNHIVKSLKYLEESKTVDESSIGKVNLPTERIASVRHIGSTSVLQGQKITNVLHIPDFKYNLLSISKLTKELRCSALFYPDFCLFRDFLNGRVGVLVKRIKVFASAYQSLGIVHHSSCVYTPQRNRVAERRRRHMLNVARALRFQAVYTIKRLPTQVLQGKTPFELLFGHSSSLDHVEIFGCLVYVTDVKRGDKFSPRASPAIFLGYSIAQNGYRMCNIHTKEFLVSRDVLFKENLFPFQHPDSLPSLLPEIDIPQVLVQSTQAATEIEPELLAEPNHNLSTHQTSIANNHLVETSPIRRFGRTSKPPIWLKEYATNP</sequence>
<dbReference type="PANTHER" id="PTHR34222:SF82">
    <property type="entry name" value="CCHC-TYPE DOMAIN-CONTAINING PROTEIN"/>
    <property type="match status" value="1"/>
</dbReference>
<dbReference type="RefSeq" id="XP_016436935.1">
    <property type="nucleotide sequence ID" value="XM_016581449.1"/>
</dbReference>
<protein>
    <recommendedName>
        <fullName evidence="3">Retrovirus-related Pol polyprotein from transposon TNT 1-94</fullName>
    </recommendedName>
</protein>
<reference evidence="1" key="1">
    <citation type="journal article" date="2014" name="Nat. Commun.">
        <title>The tobacco genome sequence and its comparison with those of tomato and potato.</title>
        <authorList>
            <person name="Sierro N."/>
            <person name="Battey J.N."/>
            <person name="Ouadi S."/>
            <person name="Bakaher N."/>
            <person name="Bovet L."/>
            <person name="Willig A."/>
            <person name="Goepfert S."/>
            <person name="Peitsch M.C."/>
            <person name="Ivanov N.V."/>
        </authorList>
    </citation>
    <scope>NUCLEOTIDE SEQUENCE [LARGE SCALE GENOMIC DNA]</scope>
</reference>
<evidence type="ECO:0008006" key="3">
    <source>
        <dbReference type="Google" id="ProtNLM"/>
    </source>
</evidence>
<keyword evidence="1" id="KW-1185">Reference proteome</keyword>
<dbReference type="InterPro" id="IPR012337">
    <property type="entry name" value="RNaseH-like_sf"/>
</dbReference>
<dbReference type="Gene3D" id="3.30.420.10">
    <property type="entry name" value="Ribonuclease H-like superfamily/Ribonuclease H"/>
    <property type="match status" value="1"/>
</dbReference>
<evidence type="ECO:0000313" key="2">
    <source>
        <dbReference type="RefSeq" id="XP_016436935.1"/>
    </source>
</evidence>
<dbReference type="InterPro" id="IPR057670">
    <property type="entry name" value="SH3_retrovirus"/>
</dbReference>
<dbReference type="PaxDb" id="4097-A0A1S3XAH5"/>
<dbReference type="GeneID" id="107763039"/>
<accession>A0A1S3XAH5</accession>
<dbReference type="OMA" id="FEAIANC"/>
<dbReference type="GO" id="GO:0003676">
    <property type="term" value="F:nucleic acid binding"/>
    <property type="evidence" value="ECO:0007669"/>
    <property type="project" value="InterPro"/>
</dbReference>
<evidence type="ECO:0000313" key="1">
    <source>
        <dbReference type="Proteomes" id="UP000790787"/>
    </source>
</evidence>
<proteinExistence type="predicted"/>
<dbReference type="AlphaFoldDB" id="A0A1S3XAH5"/>
<gene>
    <name evidence="2" type="primary">LOC107763039</name>
</gene>
<organism evidence="1 2">
    <name type="scientific">Nicotiana tabacum</name>
    <name type="common">Common tobacco</name>
    <dbReference type="NCBI Taxonomy" id="4097"/>
    <lineage>
        <taxon>Eukaryota</taxon>
        <taxon>Viridiplantae</taxon>
        <taxon>Streptophyta</taxon>
        <taxon>Embryophyta</taxon>
        <taxon>Tracheophyta</taxon>
        <taxon>Spermatophyta</taxon>
        <taxon>Magnoliopsida</taxon>
        <taxon>eudicotyledons</taxon>
        <taxon>Gunneridae</taxon>
        <taxon>Pentapetalae</taxon>
        <taxon>asterids</taxon>
        <taxon>lamiids</taxon>
        <taxon>Solanales</taxon>
        <taxon>Solanaceae</taxon>
        <taxon>Nicotianoideae</taxon>
        <taxon>Nicotianeae</taxon>
        <taxon>Nicotiana</taxon>
    </lineage>
</organism>
<dbReference type="PANTHER" id="PTHR34222">
    <property type="entry name" value="GAG_PRE-INTEGRS DOMAIN-CONTAINING PROTEIN"/>
    <property type="match status" value="1"/>
</dbReference>
<dbReference type="Proteomes" id="UP000790787">
    <property type="component" value="Chromosome 8"/>
</dbReference>
<reference evidence="2" key="2">
    <citation type="submission" date="2025-08" db="UniProtKB">
        <authorList>
            <consortium name="RefSeq"/>
        </authorList>
    </citation>
    <scope>IDENTIFICATION</scope>
</reference>
<dbReference type="KEGG" id="nta:107763039"/>
<dbReference type="InterPro" id="IPR036397">
    <property type="entry name" value="RNaseH_sf"/>
</dbReference>
<dbReference type="OrthoDB" id="1751374at2759"/>
<dbReference type="Pfam" id="PF22936">
    <property type="entry name" value="Pol_BBD"/>
    <property type="match status" value="1"/>
</dbReference>
<dbReference type="SUPFAM" id="SSF53098">
    <property type="entry name" value="Ribonuclease H-like"/>
    <property type="match status" value="1"/>
</dbReference>
<name>A0A1S3XAH5_TOBAC</name>